<sequence length="315" mass="34481">MIKTKHILPTFLSIIFMSQISISYAQSEEDVPIANQEQYSAEPDSEAVPASDFAKRVLHDEVKEAETLDALAILKIAIKECDNGNGQACYDKGQLIQNGVGEVDQEEDNSPSINQDSIAELADEATLQAEIRAAYEAGCRLRHMASCTRLAFRMEKGIGGPRDQDAAYILYNGLCKNGDSWSCTRMGYNLFRSASQKNGAQHDIVLQESALHDDESAESLYARSREFFTLGCEYRNGSACYYLGMMQGDGTGGDQNPSDARKNYSAACKLGYGRGCHALSIAYRTGFGGNANMILALSYMNEACKQGYEPACHSE</sequence>
<proteinExistence type="inferred from homology"/>
<keyword evidence="2" id="KW-0677">Repeat</keyword>
<evidence type="ECO:0000313" key="3">
    <source>
        <dbReference type="EMBL" id="APG63087.1"/>
    </source>
</evidence>
<dbReference type="Pfam" id="PF08238">
    <property type="entry name" value="Sel1"/>
    <property type="match status" value="3"/>
</dbReference>
<evidence type="ECO:0000313" key="4">
    <source>
        <dbReference type="Proteomes" id="UP000242561"/>
    </source>
</evidence>
<dbReference type="PANTHER" id="PTHR13891:SF1">
    <property type="entry name" value="CYTOCHROME C OXIDASE ASSEMBLY FACTOR 7"/>
    <property type="match status" value="1"/>
</dbReference>
<organism evidence="3 4">
    <name type="scientific">Sphingorhabdus lutea</name>
    <dbReference type="NCBI Taxonomy" id="1913578"/>
    <lineage>
        <taxon>Bacteria</taxon>
        <taxon>Pseudomonadati</taxon>
        <taxon>Pseudomonadota</taxon>
        <taxon>Alphaproteobacteria</taxon>
        <taxon>Sphingomonadales</taxon>
        <taxon>Sphingomonadaceae</taxon>
        <taxon>Sphingorhabdus</taxon>
    </lineage>
</organism>
<dbReference type="SMART" id="SM00671">
    <property type="entry name" value="SEL1"/>
    <property type="match status" value="3"/>
</dbReference>
<dbReference type="RefSeq" id="WP_072559739.1">
    <property type="nucleotide sequence ID" value="NZ_CP018154.1"/>
</dbReference>
<dbReference type="PANTHER" id="PTHR13891">
    <property type="entry name" value="CYTOCHROME C OXIDASE ASSEMBLY FACTOR 7"/>
    <property type="match status" value="1"/>
</dbReference>
<keyword evidence="4" id="KW-1185">Reference proteome</keyword>
<dbReference type="Gene3D" id="1.25.40.10">
    <property type="entry name" value="Tetratricopeptide repeat domain"/>
    <property type="match status" value="2"/>
</dbReference>
<dbReference type="KEGG" id="sphl:LPB140_10160"/>
<evidence type="ECO:0000256" key="2">
    <source>
        <dbReference type="ARBA" id="ARBA00022737"/>
    </source>
</evidence>
<dbReference type="OrthoDB" id="267336at2"/>
<protein>
    <submittedName>
        <fullName evidence="3">Uncharacterized protein</fullName>
    </submittedName>
</protein>
<dbReference type="InterPro" id="IPR011990">
    <property type="entry name" value="TPR-like_helical_dom_sf"/>
</dbReference>
<dbReference type="EMBL" id="CP018154">
    <property type="protein sequence ID" value="APG63087.1"/>
    <property type="molecule type" value="Genomic_DNA"/>
</dbReference>
<comment type="similarity">
    <text evidence="1">Belongs to the hcp beta-lactamase family.</text>
</comment>
<dbReference type="STRING" id="1913578.LPB140_10160"/>
<evidence type="ECO:0000256" key="1">
    <source>
        <dbReference type="ARBA" id="ARBA00008486"/>
    </source>
</evidence>
<dbReference type="InterPro" id="IPR006597">
    <property type="entry name" value="Sel1-like"/>
</dbReference>
<dbReference type="Proteomes" id="UP000242561">
    <property type="component" value="Chromosome"/>
</dbReference>
<accession>A0A1L3JD50</accession>
<dbReference type="SUPFAM" id="SSF81901">
    <property type="entry name" value="HCP-like"/>
    <property type="match status" value="2"/>
</dbReference>
<gene>
    <name evidence="3" type="ORF">LPB140_10160</name>
</gene>
<dbReference type="AlphaFoldDB" id="A0A1L3JD50"/>
<dbReference type="InterPro" id="IPR040239">
    <property type="entry name" value="HcpB-like"/>
</dbReference>
<reference evidence="3 4" key="1">
    <citation type="submission" date="2016-11" db="EMBL/GenBank/DDBJ databases">
        <title>Sphingorhabdus sp. LPB0140, isolated from marine environment.</title>
        <authorList>
            <person name="Kim E."/>
            <person name="Yi H."/>
        </authorList>
    </citation>
    <scope>NUCLEOTIDE SEQUENCE [LARGE SCALE GENOMIC DNA]</scope>
    <source>
        <strain evidence="3 4">LPB0140</strain>
    </source>
</reference>
<name>A0A1L3JD50_9SPHN</name>